<keyword evidence="5" id="KW-0378">Hydrolase</keyword>
<dbReference type="Pfam" id="PF04115">
    <property type="entry name" value="Ureidogly_lyase"/>
    <property type="match status" value="1"/>
</dbReference>
<dbReference type="EC" id="3.5.1.116" evidence="5"/>
<dbReference type="AlphaFoldDB" id="A9DDE9"/>
<organism evidence="5 6">
    <name type="scientific">Hoeflea phototrophica (strain DSM 17068 / NCIMB 14078 / DFL-43)</name>
    <dbReference type="NCBI Taxonomy" id="411684"/>
    <lineage>
        <taxon>Bacteria</taxon>
        <taxon>Pseudomonadati</taxon>
        <taxon>Pseudomonadota</taxon>
        <taxon>Alphaproteobacteria</taxon>
        <taxon>Hyphomicrobiales</taxon>
        <taxon>Rhizobiaceae</taxon>
        <taxon>Hoeflea</taxon>
    </lineage>
</organism>
<dbReference type="PANTHER" id="PTHR21221:SF1">
    <property type="entry name" value="UREIDOGLYCOLATE LYASE"/>
    <property type="match status" value="1"/>
</dbReference>
<keyword evidence="3" id="KW-0456">Lyase</keyword>
<dbReference type="GO" id="GO:0050385">
    <property type="term" value="F:ureidoglycolate lyase activity"/>
    <property type="evidence" value="ECO:0007669"/>
    <property type="project" value="UniProtKB-EC"/>
</dbReference>
<accession>A9DDE9</accession>
<dbReference type="EMBL" id="ABIA03000002">
    <property type="protein sequence ID" value="EDQ32057.1"/>
    <property type="molecule type" value="Genomic_DNA"/>
</dbReference>
<reference evidence="5 6" key="2">
    <citation type="submission" date="2012-06" db="EMBL/GenBank/DDBJ databases">
        <authorList>
            <person name="Fiebig A."/>
        </authorList>
    </citation>
    <scope>NUCLEOTIDE SEQUENCE [LARGE SCALE GENOMIC DNA]</scope>
    <source>
        <strain evidence="5 6">DFL-43</strain>
    </source>
</reference>
<dbReference type="Proteomes" id="UP000004291">
    <property type="component" value="Chromosome"/>
</dbReference>
<evidence type="ECO:0000256" key="3">
    <source>
        <dbReference type="ARBA" id="ARBA00023239"/>
    </source>
</evidence>
<name>A9DDE9_HOEPD</name>
<dbReference type="InterPro" id="IPR024060">
    <property type="entry name" value="Ureidoglycolate_lyase_dom_sf"/>
</dbReference>
<dbReference type="InterPro" id="IPR011051">
    <property type="entry name" value="RmlC_Cupin_sf"/>
</dbReference>
<dbReference type="HOGENOM" id="CLU_070848_1_0_5"/>
<keyword evidence="2" id="KW-0659">Purine metabolism</keyword>
<evidence type="ECO:0000256" key="1">
    <source>
        <dbReference type="ARBA" id="ARBA00011738"/>
    </source>
</evidence>
<sequence length="163" mass="18323">MQELKLEQLTPADFAPFGVVLDKDLAEKRMINEGTTERFHALAMADTEAEGGRTILSLFRGQPRVFPYRITMMERHPLGSQAFFPVTNRTWIAVVALDDDGRPGEPRAFRVPGNTGLQYGRNIWHHPLIAVGEPSQFLVMDREGEGDNLEEIGYPAPYVITEP</sequence>
<dbReference type="OrthoDB" id="9804602at2"/>
<dbReference type="eggNOG" id="COG3194">
    <property type="taxonomic scope" value="Bacteria"/>
</dbReference>
<dbReference type="CDD" id="cd20298">
    <property type="entry name" value="cupin_UAH"/>
    <property type="match status" value="1"/>
</dbReference>
<protein>
    <submittedName>
        <fullName evidence="5">Ureidoglycolate hydrolase</fullName>
        <ecNumber evidence="5">3.5.1.116</ecNumber>
    </submittedName>
</protein>
<evidence type="ECO:0000256" key="2">
    <source>
        <dbReference type="ARBA" id="ARBA00022631"/>
    </source>
</evidence>
<dbReference type="Gene3D" id="2.60.120.480">
    <property type="entry name" value="Ureidoglycolate hydrolase"/>
    <property type="match status" value="1"/>
</dbReference>
<keyword evidence="6" id="KW-1185">Reference proteome</keyword>
<evidence type="ECO:0000313" key="6">
    <source>
        <dbReference type="Proteomes" id="UP000004291"/>
    </source>
</evidence>
<dbReference type="PIRSF" id="PIRSF017306">
    <property type="entry name" value="Ureidogly_hydro"/>
    <property type="match status" value="1"/>
</dbReference>
<dbReference type="STRING" id="411684.HPDFL43_03069"/>
<evidence type="ECO:0000256" key="4">
    <source>
        <dbReference type="ARBA" id="ARBA00047684"/>
    </source>
</evidence>
<evidence type="ECO:0000313" key="5">
    <source>
        <dbReference type="EMBL" id="EDQ32057.1"/>
    </source>
</evidence>
<comment type="caution">
    <text evidence="5">The sequence shown here is derived from an EMBL/GenBank/DDBJ whole genome shotgun (WGS) entry which is preliminary data.</text>
</comment>
<dbReference type="PANTHER" id="PTHR21221">
    <property type="entry name" value="UREIDOGLYCOLATE HYDROLASE"/>
    <property type="match status" value="1"/>
</dbReference>
<proteinExistence type="predicted"/>
<dbReference type="RefSeq" id="WP_007196405.1">
    <property type="nucleotide sequence ID" value="NZ_CM002917.1"/>
</dbReference>
<reference evidence="5 6" key="1">
    <citation type="submission" date="2007-10" db="EMBL/GenBank/DDBJ databases">
        <authorList>
            <person name="Wagner-Dobler I."/>
            <person name="Ferriera S."/>
            <person name="Johnson J."/>
            <person name="Kravitz S."/>
            <person name="Beeson K."/>
            <person name="Sutton G."/>
            <person name="Rogers Y.-H."/>
            <person name="Friedman R."/>
            <person name="Frazier M."/>
            <person name="Venter J.C."/>
        </authorList>
    </citation>
    <scope>NUCLEOTIDE SEQUENCE [LARGE SCALE GENOMIC DNA]</scope>
    <source>
        <strain evidence="5 6">DFL-43</strain>
    </source>
</reference>
<dbReference type="InterPro" id="IPR007247">
    <property type="entry name" value="Ureidogly_lyase"/>
</dbReference>
<dbReference type="GO" id="GO:0006144">
    <property type="term" value="P:purine nucleobase metabolic process"/>
    <property type="evidence" value="ECO:0007669"/>
    <property type="project" value="UniProtKB-KW"/>
</dbReference>
<dbReference type="InterPro" id="IPR047233">
    <property type="entry name" value="UAH_cupin"/>
</dbReference>
<dbReference type="GO" id="GO:0000256">
    <property type="term" value="P:allantoin catabolic process"/>
    <property type="evidence" value="ECO:0007669"/>
    <property type="project" value="InterPro"/>
</dbReference>
<gene>
    <name evidence="5" type="ORF">HPDFL43_03069</name>
</gene>
<dbReference type="SUPFAM" id="SSF51182">
    <property type="entry name" value="RmlC-like cupins"/>
    <property type="match status" value="1"/>
</dbReference>
<dbReference type="NCBIfam" id="NF009932">
    <property type="entry name" value="PRK13395.1"/>
    <property type="match status" value="1"/>
</dbReference>
<comment type="subunit">
    <text evidence="1">Homodimer.</text>
</comment>
<dbReference type="GO" id="GO:0004848">
    <property type="term" value="F:ureidoglycolate hydrolase activity"/>
    <property type="evidence" value="ECO:0007669"/>
    <property type="project" value="UniProtKB-EC"/>
</dbReference>
<comment type="catalytic activity">
    <reaction evidence="4">
        <text>(S)-ureidoglycolate = urea + glyoxylate</text>
        <dbReference type="Rhea" id="RHEA:11304"/>
        <dbReference type="ChEBI" id="CHEBI:16199"/>
        <dbReference type="ChEBI" id="CHEBI:36655"/>
        <dbReference type="ChEBI" id="CHEBI:57296"/>
        <dbReference type="EC" id="4.3.2.3"/>
    </reaction>
</comment>